<keyword evidence="2" id="KW-1185">Reference proteome</keyword>
<sequence length="212" mass="23809">MRAADTQAAESFKKRVYNNQPDMPVGFGYKSQWLVIKTENTGEVAKELNLEDIQAANWSTGIDGAEDDYCFVAPPVKGWTIVVNPEMPDISDSTDEGPLKTIQHLSEKFGEAYYFGTHRVVDYHAWAKAINGEIVRAYGYLGESGETLINQGELTAEELKNHFVYTELDHEDPIFPDEEHVLKLSKEWAIDPLMEYKGLNPGVGLVGKRNPK</sequence>
<comment type="caution">
    <text evidence="1">The sequence shown here is derived from an EMBL/GenBank/DDBJ whole genome shotgun (WGS) entry which is preliminary data.</text>
</comment>
<dbReference type="AlphaFoldDB" id="A0A3D8GTD8"/>
<accession>A0A3D8GTD8</accession>
<evidence type="ECO:0000313" key="2">
    <source>
        <dbReference type="Proteomes" id="UP000257144"/>
    </source>
</evidence>
<organism evidence="1 2">
    <name type="scientific">Neobacillus piezotolerans</name>
    <dbReference type="NCBI Taxonomy" id="2259171"/>
    <lineage>
        <taxon>Bacteria</taxon>
        <taxon>Bacillati</taxon>
        <taxon>Bacillota</taxon>
        <taxon>Bacilli</taxon>
        <taxon>Bacillales</taxon>
        <taxon>Bacillaceae</taxon>
        <taxon>Neobacillus</taxon>
    </lineage>
</organism>
<evidence type="ECO:0000313" key="1">
    <source>
        <dbReference type="EMBL" id="RDU37326.1"/>
    </source>
</evidence>
<proteinExistence type="predicted"/>
<dbReference type="EMBL" id="QNQT01000002">
    <property type="protein sequence ID" value="RDU37326.1"/>
    <property type="molecule type" value="Genomic_DNA"/>
</dbReference>
<dbReference type="Proteomes" id="UP000257144">
    <property type="component" value="Unassembled WGS sequence"/>
</dbReference>
<reference evidence="1 2" key="1">
    <citation type="submission" date="2018-07" db="EMBL/GenBank/DDBJ databases">
        <title>Bacillus sp. YLB-04 draft genome sequence.</title>
        <authorList>
            <person name="Yu L."/>
            <person name="Tang X."/>
        </authorList>
    </citation>
    <scope>NUCLEOTIDE SEQUENCE [LARGE SCALE GENOMIC DNA]</scope>
    <source>
        <strain evidence="1 2">YLB-04</strain>
    </source>
</reference>
<protein>
    <submittedName>
        <fullName evidence="1">Uncharacterized protein</fullName>
    </submittedName>
</protein>
<name>A0A3D8GTD8_9BACI</name>
<gene>
    <name evidence="1" type="ORF">DRW41_05610</name>
</gene>